<keyword evidence="1" id="KW-0732">Signal</keyword>
<dbReference type="Gene3D" id="3.20.20.370">
    <property type="entry name" value="Glycoside hydrolase/deacetylase"/>
    <property type="match status" value="1"/>
</dbReference>
<evidence type="ECO:0000256" key="1">
    <source>
        <dbReference type="ARBA" id="ARBA00022729"/>
    </source>
</evidence>
<dbReference type="EC" id="3.-.-.-" evidence="3"/>
<dbReference type="PANTHER" id="PTHR34216:SF7">
    <property type="entry name" value="POLY-BETA-1,6-N-ACETYL-D-GLUCOSAMINE N-DEACETYLASE"/>
    <property type="match status" value="1"/>
</dbReference>
<feature type="domain" description="NodB homology" evidence="2">
    <location>
        <begin position="10"/>
        <end position="221"/>
    </location>
</feature>
<evidence type="ECO:0000259" key="2">
    <source>
        <dbReference type="PROSITE" id="PS51677"/>
    </source>
</evidence>
<dbReference type="GO" id="GO:0016787">
    <property type="term" value="F:hydrolase activity"/>
    <property type="evidence" value="ECO:0007669"/>
    <property type="project" value="UniProtKB-KW"/>
</dbReference>
<dbReference type="RefSeq" id="WP_344687453.1">
    <property type="nucleotide sequence ID" value="NZ_BAABBH010000001.1"/>
</dbReference>
<dbReference type="InterPro" id="IPR011330">
    <property type="entry name" value="Glyco_hydro/deAcase_b/a-brl"/>
</dbReference>
<comment type="caution">
    <text evidence="3">The sequence shown here is derived from an EMBL/GenBank/DDBJ whole genome shotgun (WGS) entry which is preliminary data.</text>
</comment>
<gene>
    <name evidence="3" type="ORF">ACK2TP_03350</name>
</gene>
<accession>A0ABW9KGC1</accession>
<evidence type="ECO:0000313" key="4">
    <source>
        <dbReference type="Proteomes" id="UP001634747"/>
    </source>
</evidence>
<keyword evidence="4" id="KW-1185">Reference proteome</keyword>
<keyword evidence="3" id="KW-0378">Hydrolase</keyword>
<dbReference type="EMBL" id="JBJYXY010000001">
    <property type="protein sequence ID" value="MFN2974787.1"/>
    <property type="molecule type" value="Genomic_DNA"/>
</dbReference>
<dbReference type="Pfam" id="PF01522">
    <property type="entry name" value="Polysacc_deac_1"/>
    <property type="match status" value="1"/>
</dbReference>
<protein>
    <submittedName>
        <fullName evidence="3">Polysaccharide deacetylase family protein</fullName>
        <ecNumber evidence="3">3.-.-.-</ecNumber>
    </submittedName>
</protein>
<evidence type="ECO:0000313" key="3">
    <source>
        <dbReference type="EMBL" id="MFN2974787.1"/>
    </source>
</evidence>
<organism evidence="3 4">
    <name type="scientific">Terriglobus aquaticus</name>
    <dbReference type="NCBI Taxonomy" id="940139"/>
    <lineage>
        <taxon>Bacteria</taxon>
        <taxon>Pseudomonadati</taxon>
        <taxon>Acidobacteriota</taxon>
        <taxon>Terriglobia</taxon>
        <taxon>Terriglobales</taxon>
        <taxon>Acidobacteriaceae</taxon>
        <taxon>Terriglobus</taxon>
    </lineage>
</organism>
<proteinExistence type="predicted"/>
<dbReference type="Proteomes" id="UP001634747">
    <property type="component" value="Unassembled WGS sequence"/>
</dbReference>
<dbReference type="PANTHER" id="PTHR34216">
    <property type="match status" value="1"/>
</dbReference>
<reference evidence="3 4" key="1">
    <citation type="submission" date="2024-12" db="EMBL/GenBank/DDBJ databases">
        <authorList>
            <person name="Lee Y."/>
        </authorList>
    </citation>
    <scope>NUCLEOTIDE SEQUENCE [LARGE SCALE GENOMIC DNA]</scope>
    <source>
        <strain evidence="3 4">03SUJ4</strain>
    </source>
</reference>
<sequence>MMAELPATSYEPIVTFDDGHVSNYTYALPALEASGRSAFFFITAGWTGVRPDYMDKTQLRALHTAGHGIGAHGWTHTLLTQCSAADLRHELVDARSALEDAIGAPVTSLSLPGGRSNAAVIEACHEAGYTTVWTSVPGAVKSSSEATVGRFNILAGHSDAFLQRLLDPASGELARAARVGRWKAMAQRVMGDAAYARLWALLNRKEGDATDPGAQRVDGAL</sequence>
<dbReference type="InterPro" id="IPR051398">
    <property type="entry name" value="Polysacch_Deacetylase"/>
</dbReference>
<dbReference type="InterPro" id="IPR002509">
    <property type="entry name" value="NODB_dom"/>
</dbReference>
<dbReference type="CDD" id="cd10918">
    <property type="entry name" value="CE4_NodB_like_5s_6s"/>
    <property type="match status" value="1"/>
</dbReference>
<name>A0ABW9KGC1_9BACT</name>
<dbReference type="SUPFAM" id="SSF88713">
    <property type="entry name" value="Glycoside hydrolase/deacetylase"/>
    <property type="match status" value="1"/>
</dbReference>
<dbReference type="PROSITE" id="PS51677">
    <property type="entry name" value="NODB"/>
    <property type="match status" value="1"/>
</dbReference>